<dbReference type="InterPro" id="IPR022551">
    <property type="entry name" value="BrxC"/>
</dbReference>
<dbReference type="EMBL" id="BAAADS010000015">
    <property type="protein sequence ID" value="GAA0603446.1"/>
    <property type="molecule type" value="Genomic_DNA"/>
</dbReference>
<dbReference type="Pfam" id="PF11009">
    <property type="entry name" value="BrxC"/>
    <property type="match status" value="1"/>
</dbReference>
<gene>
    <name evidence="1" type="primary">ytxJ</name>
    <name evidence="1" type="ORF">GCM10009001_20560</name>
</gene>
<dbReference type="RefSeq" id="WP_343812720.1">
    <property type="nucleotide sequence ID" value="NZ_BAAADS010000015.1"/>
</dbReference>
<comment type="caution">
    <text evidence="1">The sequence shown here is derived from an EMBL/GenBank/DDBJ whole genome shotgun (WGS) entry which is preliminary data.</text>
</comment>
<keyword evidence="2" id="KW-1185">Reference proteome</keyword>
<dbReference type="NCBIfam" id="TIGR04019">
    <property type="entry name" value="B_thiol_YtxJ"/>
    <property type="match status" value="1"/>
</dbReference>
<name>A0ABP3R4I3_9BACI</name>
<dbReference type="Proteomes" id="UP001500866">
    <property type="component" value="Unassembled WGS sequence"/>
</dbReference>
<dbReference type="InterPro" id="IPR036249">
    <property type="entry name" value="Thioredoxin-like_sf"/>
</dbReference>
<protein>
    <submittedName>
        <fullName evidence="1">Bacillithiol system redox-active protein YtxJ</fullName>
    </submittedName>
</protein>
<dbReference type="SUPFAM" id="SSF52833">
    <property type="entry name" value="Thioredoxin-like"/>
    <property type="match status" value="1"/>
</dbReference>
<evidence type="ECO:0000313" key="2">
    <source>
        <dbReference type="Proteomes" id="UP001500866"/>
    </source>
</evidence>
<evidence type="ECO:0000313" key="1">
    <source>
        <dbReference type="EMBL" id="GAA0603446.1"/>
    </source>
</evidence>
<sequence length="114" mass="12909">MVELKELQATDELEQVWEESTENPVLLFKHSTTCPISAGAFKEYHAFLDSAEDNLAGYMVKVIESRDVSNEIADKTSVKHESPQIFLIKDKEVLWNTSHSKITVDAIKDALKRS</sequence>
<accession>A0ABP3R4I3</accession>
<dbReference type="Gene3D" id="3.40.30.10">
    <property type="entry name" value="Glutaredoxin"/>
    <property type="match status" value="1"/>
</dbReference>
<proteinExistence type="predicted"/>
<organism evidence="1 2">
    <name type="scientific">Virgibacillus siamensis</name>
    <dbReference type="NCBI Taxonomy" id="480071"/>
    <lineage>
        <taxon>Bacteria</taxon>
        <taxon>Bacillati</taxon>
        <taxon>Bacillota</taxon>
        <taxon>Bacilli</taxon>
        <taxon>Bacillales</taxon>
        <taxon>Bacillaceae</taxon>
        <taxon>Virgibacillus</taxon>
    </lineage>
</organism>
<reference evidence="2" key="1">
    <citation type="journal article" date="2019" name="Int. J. Syst. Evol. Microbiol.">
        <title>The Global Catalogue of Microorganisms (GCM) 10K type strain sequencing project: providing services to taxonomists for standard genome sequencing and annotation.</title>
        <authorList>
            <consortium name="The Broad Institute Genomics Platform"/>
            <consortium name="The Broad Institute Genome Sequencing Center for Infectious Disease"/>
            <person name="Wu L."/>
            <person name="Ma J."/>
        </authorList>
    </citation>
    <scope>NUCLEOTIDE SEQUENCE [LARGE SCALE GENOMIC DNA]</scope>
    <source>
        <strain evidence="2">JCM 15395</strain>
    </source>
</reference>